<accession>A0AAV4XNI6</accession>
<dbReference type="Proteomes" id="UP001054945">
    <property type="component" value="Unassembled WGS sequence"/>
</dbReference>
<reference evidence="2 3" key="1">
    <citation type="submission" date="2021-06" db="EMBL/GenBank/DDBJ databases">
        <title>Caerostris extrusa draft genome.</title>
        <authorList>
            <person name="Kono N."/>
            <person name="Arakawa K."/>
        </authorList>
    </citation>
    <scope>NUCLEOTIDE SEQUENCE [LARGE SCALE GENOMIC DNA]</scope>
</reference>
<dbReference type="AlphaFoldDB" id="A0AAV4XNI6"/>
<organism evidence="2 3">
    <name type="scientific">Caerostris extrusa</name>
    <name type="common">Bark spider</name>
    <name type="synonym">Caerostris bankana</name>
    <dbReference type="NCBI Taxonomy" id="172846"/>
    <lineage>
        <taxon>Eukaryota</taxon>
        <taxon>Metazoa</taxon>
        <taxon>Ecdysozoa</taxon>
        <taxon>Arthropoda</taxon>
        <taxon>Chelicerata</taxon>
        <taxon>Arachnida</taxon>
        <taxon>Araneae</taxon>
        <taxon>Araneomorphae</taxon>
        <taxon>Entelegynae</taxon>
        <taxon>Araneoidea</taxon>
        <taxon>Araneidae</taxon>
        <taxon>Caerostris</taxon>
    </lineage>
</organism>
<name>A0AAV4XNI6_CAEEX</name>
<evidence type="ECO:0000313" key="3">
    <source>
        <dbReference type="Proteomes" id="UP001054945"/>
    </source>
</evidence>
<sequence length="71" mass="8087">MAISDAVKCPDTYEDASISPPGVTSEREMFDVFVTMAVTPHNFVPERSKTDNCRQKDIKESYQKVGFKEKR</sequence>
<gene>
    <name evidence="2" type="ORF">CEXT_119241</name>
</gene>
<evidence type="ECO:0000256" key="1">
    <source>
        <dbReference type="SAM" id="MobiDB-lite"/>
    </source>
</evidence>
<proteinExistence type="predicted"/>
<evidence type="ECO:0000313" key="2">
    <source>
        <dbReference type="EMBL" id="GIY96672.1"/>
    </source>
</evidence>
<keyword evidence="3" id="KW-1185">Reference proteome</keyword>
<protein>
    <submittedName>
        <fullName evidence="2">Uncharacterized protein</fullName>
    </submittedName>
</protein>
<dbReference type="EMBL" id="BPLR01018073">
    <property type="protein sequence ID" value="GIY96672.1"/>
    <property type="molecule type" value="Genomic_DNA"/>
</dbReference>
<comment type="caution">
    <text evidence="2">The sequence shown here is derived from an EMBL/GenBank/DDBJ whole genome shotgun (WGS) entry which is preliminary data.</text>
</comment>
<feature type="region of interest" description="Disordered" evidence="1">
    <location>
        <begin position="1"/>
        <end position="21"/>
    </location>
</feature>